<keyword evidence="2 5" id="KW-0436">Ligase</keyword>
<evidence type="ECO:0000256" key="1">
    <source>
        <dbReference type="ARBA" id="ARBA00007572"/>
    </source>
</evidence>
<dbReference type="Gene3D" id="3.30.470.30">
    <property type="entry name" value="DNA ligase/mRNA capping enzyme"/>
    <property type="match status" value="1"/>
</dbReference>
<accession>A0ABV3JA17</accession>
<comment type="caution">
    <text evidence="5">The sequence shown here is derived from an EMBL/GenBank/DDBJ whole genome shotgun (WGS) entry which is preliminary data.</text>
</comment>
<name>A0ABV3JA17_9ACTN</name>
<dbReference type="InterPro" id="IPR044117">
    <property type="entry name" value="OBF_LigC-like"/>
</dbReference>
<evidence type="ECO:0000313" key="6">
    <source>
        <dbReference type="Proteomes" id="UP001552527"/>
    </source>
</evidence>
<comment type="similarity">
    <text evidence="1">Belongs to the ATP-dependent DNA ligase family.</text>
</comment>
<dbReference type="RefSeq" id="WP_364018347.1">
    <property type="nucleotide sequence ID" value="NZ_JBFATD010000001.1"/>
</dbReference>
<dbReference type="PROSITE" id="PS50160">
    <property type="entry name" value="DNA_LIGASE_A3"/>
    <property type="match status" value="1"/>
</dbReference>
<gene>
    <name evidence="5" type="ORF">AB0K95_03735</name>
</gene>
<dbReference type="InterPro" id="IPR012310">
    <property type="entry name" value="DNA_ligase_ATP-dep_cent"/>
</dbReference>
<protein>
    <submittedName>
        <fullName evidence="5">ATP-dependent DNA ligase</fullName>
    </submittedName>
</protein>
<comment type="catalytic activity">
    <reaction evidence="3">
        <text>ATP + (deoxyribonucleotide)n-3'-hydroxyl + 5'-phospho-(deoxyribonucleotide)m = (deoxyribonucleotide)n+m + AMP + diphosphate.</text>
        <dbReference type="EC" id="6.5.1.1"/>
    </reaction>
</comment>
<sequence>MVLKPPMEPMLAQARETVPSAGVLPGNLAFEAKFDGYRCLLFTPARRGGPTLLQSRRGSLIQRHFPDLVTAARQLPHGLVLDGEVVVWSQDQLSFEALQRRASAGGRTVAQLADAMPAHFIAFDVLQIDGQELLAEPYERRRAALEGLFRERGLSPPWTLCPMTTDPAVAQEWLTSWTEVPGVEGLVIKGMGQRYLPGARGWFKVRRRDTTEAIIGGITGTLRRPQILVLGRYDEDGRLRAVGRTTPLKPDAAVRLADHLHPAGPDHPWTGVRFTATWGSREPLDPILVVPDLVAEVSADTAIDRGAWRHPLRFVRPRLDVTVADVPMFGEGVQPSSG</sequence>
<organism evidence="5 6">
    <name type="scientific">Streptomyces werraensis</name>
    <dbReference type="NCBI Taxonomy" id="68284"/>
    <lineage>
        <taxon>Bacteria</taxon>
        <taxon>Bacillati</taxon>
        <taxon>Actinomycetota</taxon>
        <taxon>Actinomycetes</taxon>
        <taxon>Kitasatosporales</taxon>
        <taxon>Streptomycetaceae</taxon>
        <taxon>Streptomyces</taxon>
    </lineage>
</organism>
<dbReference type="InterPro" id="IPR012340">
    <property type="entry name" value="NA-bd_OB-fold"/>
</dbReference>
<evidence type="ECO:0000256" key="3">
    <source>
        <dbReference type="ARBA" id="ARBA00034003"/>
    </source>
</evidence>
<keyword evidence="6" id="KW-1185">Reference proteome</keyword>
<dbReference type="GO" id="GO:0016874">
    <property type="term" value="F:ligase activity"/>
    <property type="evidence" value="ECO:0007669"/>
    <property type="project" value="UniProtKB-KW"/>
</dbReference>
<dbReference type="PANTHER" id="PTHR45674">
    <property type="entry name" value="DNA LIGASE 1/3 FAMILY MEMBER"/>
    <property type="match status" value="1"/>
</dbReference>
<reference evidence="5 6" key="1">
    <citation type="submission" date="2024-06" db="EMBL/GenBank/DDBJ databases">
        <title>The Natural Products Discovery Center: Release of the First 8490 Sequenced Strains for Exploring Actinobacteria Biosynthetic Diversity.</title>
        <authorList>
            <person name="Kalkreuter E."/>
            <person name="Kautsar S.A."/>
            <person name="Yang D."/>
            <person name="Bader C.D."/>
            <person name="Teijaro C.N."/>
            <person name="Fluegel L."/>
            <person name="Davis C.M."/>
            <person name="Simpson J.R."/>
            <person name="Lauterbach L."/>
            <person name="Steele A.D."/>
            <person name="Gui C."/>
            <person name="Meng S."/>
            <person name="Li G."/>
            <person name="Viehrig K."/>
            <person name="Ye F."/>
            <person name="Su P."/>
            <person name="Kiefer A.F."/>
            <person name="Nichols A."/>
            <person name="Cepeda A.J."/>
            <person name="Yan W."/>
            <person name="Fan B."/>
            <person name="Jiang Y."/>
            <person name="Adhikari A."/>
            <person name="Zheng C.-J."/>
            <person name="Schuster L."/>
            <person name="Cowan T.M."/>
            <person name="Smanski M.J."/>
            <person name="Chevrette M.G."/>
            <person name="De Carvalho L.P.S."/>
            <person name="Shen B."/>
        </authorList>
    </citation>
    <scope>NUCLEOTIDE SEQUENCE [LARGE SCALE GENOMIC DNA]</scope>
    <source>
        <strain evidence="5 6">NPDC052768</strain>
    </source>
</reference>
<dbReference type="Pfam" id="PF01068">
    <property type="entry name" value="DNA_ligase_A_M"/>
    <property type="match status" value="1"/>
</dbReference>
<dbReference type="SUPFAM" id="SSF56091">
    <property type="entry name" value="DNA ligase/mRNA capping enzyme, catalytic domain"/>
    <property type="match status" value="1"/>
</dbReference>
<dbReference type="EMBL" id="JBFATE010000001">
    <property type="protein sequence ID" value="MEV5244383.1"/>
    <property type="molecule type" value="Genomic_DNA"/>
</dbReference>
<dbReference type="CDD" id="cd07970">
    <property type="entry name" value="OBF_DNA_ligase_LigC"/>
    <property type="match status" value="1"/>
</dbReference>
<dbReference type="CDD" id="cd07905">
    <property type="entry name" value="Adenylation_DNA_ligase_LigC"/>
    <property type="match status" value="1"/>
</dbReference>
<evidence type="ECO:0000313" key="5">
    <source>
        <dbReference type="EMBL" id="MEV5244383.1"/>
    </source>
</evidence>
<dbReference type="InterPro" id="IPR044119">
    <property type="entry name" value="Adenylation_LigC-like"/>
</dbReference>
<dbReference type="Gene3D" id="2.40.50.140">
    <property type="entry name" value="Nucleic acid-binding proteins"/>
    <property type="match status" value="1"/>
</dbReference>
<evidence type="ECO:0000256" key="2">
    <source>
        <dbReference type="ARBA" id="ARBA00022598"/>
    </source>
</evidence>
<feature type="domain" description="ATP-dependent DNA ligase family profile" evidence="4">
    <location>
        <begin position="120"/>
        <end position="238"/>
    </location>
</feature>
<dbReference type="InterPro" id="IPR050191">
    <property type="entry name" value="ATP-dep_DNA_ligase"/>
</dbReference>
<proteinExistence type="inferred from homology"/>
<dbReference type="Proteomes" id="UP001552527">
    <property type="component" value="Unassembled WGS sequence"/>
</dbReference>
<dbReference type="PANTHER" id="PTHR45674:SF4">
    <property type="entry name" value="DNA LIGASE 1"/>
    <property type="match status" value="1"/>
</dbReference>
<evidence type="ECO:0000259" key="4">
    <source>
        <dbReference type="PROSITE" id="PS50160"/>
    </source>
</evidence>